<keyword evidence="2" id="KW-1185">Reference proteome</keyword>
<name>A0ACC2RM19_9FUNG</name>
<evidence type="ECO:0000313" key="2">
    <source>
        <dbReference type="Proteomes" id="UP001165960"/>
    </source>
</evidence>
<protein>
    <submittedName>
        <fullName evidence="1">Uncharacterized protein</fullName>
    </submittedName>
</protein>
<accession>A0ACC2RM19</accession>
<reference evidence="1" key="1">
    <citation type="submission" date="2022-04" db="EMBL/GenBank/DDBJ databases">
        <title>Genome of the entomopathogenic fungus Entomophthora muscae.</title>
        <authorList>
            <person name="Elya C."/>
            <person name="Lovett B.R."/>
            <person name="Lee E."/>
            <person name="Macias A.M."/>
            <person name="Hajek A.E."/>
            <person name="De Bivort B.L."/>
            <person name="Kasson M.T."/>
            <person name="De Fine Licht H.H."/>
            <person name="Stajich J.E."/>
        </authorList>
    </citation>
    <scope>NUCLEOTIDE SEQUENCE</scope>
    <source>
        <strain evidence="1">Berkeley</strain>
    </source>
</reference>
<dbReference type="Proteomes" id="UP001165960">
    <property type="component" value="Unassembled WGS sequence"/>
</dbReference>
<evidence type="ECO:0000313" key="1">
    <source>
        <dbReference type="EMBL" id="KAJ9051095.1"/>
    </source>
</evidence>
<sequence length="142" mass="15625">MHLVKIVLVIKLVDASVFVHSHGGLKVVNDVSKSHCVCSTQTFGPSDPQKITCRLLRRGRKAKVKRLRPPEPTRSAKKISKRKDQVGAQSTGNKHTPPKFSSSDANTPTEKLTIPAHEVSTSFSDDSLPVKRTPKKKVVSYC</sequence>
<proteinExistence type="predicted"/>
<dbReference type="EMBL" id="QTSX02007123">
    <property type="protein sequence ID" value="KAJ9051095.1"/>
    <property type="molecule type" value="Genomic_DNA"/>
</dbReference>
<gene>
    <name evidence="1" type="ORF">DSO57_1007781</name>
</gene>
<comment type="caution">
    <text evidence="1">The sequence shown here is derived from an EMBL/GenBank/DDBJ whole genome shotgun (WGS) entry which is preliminary data.</text>
</comment>
<organism evidence="1 2">
    <name type="scientific">Entomophthora muscae</name>
    <dbReference type="NCBI Taxonomy" id="34485"/>
    <lineage>
        <taxon>Eukaryota</taxon>
        <taxon>Fungi</taxon>
        <taxon>Fungi incertae sedis</taxon>
        <taxon>Zoopagomycota</taxon>
        <taxon>Entomophthoromycotina</taxon>
        <taxon>Entomophthoromycetes</taxon>
        <taxon>Entomophthorales</taxon>
        <taxon>Entomophthoraceae</taxon>
        <taxon>Entomophthora</taxon>
    </lineage>
</organism>